<dbReference type="EMBL" id="AZDA01000043">
    <property type="protein sequence ID" value="KRK39478.1"/>
    <property type="molecule type" value="Genomic_DNA"/>
</dbReference>
<dbReference type="PANTHER" id="PTHR43741">
    <property type="entry name" value="FMN-DEPENDENT NADH-AZOREDUCTASE 1"/>
    <property type="match status" value="1"/>
</dbReference>
<dbReference type="InterPro" id="IPR050104">
    <property type="entry name" value="FMN-dep_NADH:Q_OxRdtase_AzoR1"/>
</dbReference>
<evidence type="ECO:0000313" key="3">
    <source>
        <dbReference type="Proteomes" id="UP000051461"/>
    </source>
</evidence>
<dbReference type="PANTHER" id="PTHR43741:SF4">
    <property type="entry name" value="FMN-DEPENDENT NADH:QUINONE OXIDOREDUCTASE"/>
    <property type="match status" value="1"/>
</dbReference>
<dbReference type="GO" id="GO:0016491">
    <property type="term" value="F:oxidoreductase activity"/>
    <property type="evidence" value="ECO:0007669"/>
    <property type="project" value="InterPro"/>
</dbReference>
<dbReference type="STRING" id="1423726.FC07_GL002447"/>
<evidence type="ECO:0000313" key="2">
    <source>
        <dbReference type="EMBL" id="KRK39478.1"/>
    </source>
</evidence>
<dbReference type="SUPFAM" id="SSF52218">
    <property type="entry name" value="Flavoproteins"/>
    <property type="match status" value="1"/>
</dbReference>
<dbReference type="OrthoDB" id="9805976at2"/>
<dbReference type="InterPro" id="IPR005025">
    <property type="entry name" value="FMN_Rdtase-like_dom"/>
</dbReference>
<keyword evidence="3" id="KW-1185">Reference proteome</keyword>
<gene>
    <name evidence="2" type="ORF">FC07_GL002447</name>
</gene>
<comment type="caution">
    <text evidence="2">The sequence shown here is derived from an EMBL/GenBank/DDBJ whole genome shotgun (WGS) entry which is preliminary data.</text>
</comment>
<sequence>MKKGENLSKKIVLLTGSGHHPGTSEALADAFERGALAAGHQVVRFNAGDVPVDFLKLAADQTVLPSQDQVATTVLPQVLAAEVIVLVTPLYYFGMTAQLKAVVDRFYTYNHALKDKQCVLLATAHRGPEAFATLRSFYRQFTQYMRWESLGEVLADTVRTPAELGDWPAKAEALGRHLT</sequence>
<organism evidence="2 3">
    <name type="scientific">Loigolactobacillus bifermentans DSM 20003</name>
    <dbReference type="NCBI Taxonomy" id="1423726"/>
    <lineage>
        <taxon>Bacteria</taxon>
        <taxon>Bacillati</taxon>
        <taxon>Bacillota</taxon>
        <taxon>Bacilli</taxon>
        <taxon>Lactobacillales</taxon>
        <taxon>Lactobacillaceae</taxon>
        <taxon>Loigolactobacillus</taxon>
    </lineage>
</organism>
<protein>
    <recommendedName>
        <fullName evidence="1">NADPH-dependent FMN reductase-like domain-containing protein</fullName>
    </recommendedName>
</protein>
<dbReference type="Proteomes" id="UP000051461">
    <property type="component" value="Unassembled WGS sequence"/>
</dbReference>
<dbReference type="Pfam" id="PF03358">
    <property type="entry name" value="FMN_red"/>
    <property type="match status" value="1"/>
</dbReference>
<dbReference type="InterPro" id="IPR029039">
    <property type="entry name" value="Flavoprotein-like_sf"/>
</dbReference>
<name>A0A0R1GYT9_9LACO</name>
<accession>A0A0R1GYT9</accession>
<dbReference type="Gene3D" id="3.40.50.360">
    <property type="match status" value="1"/>
</dbReference>
<proteinExistence type="predicted"/>
<evidence type="ECO:0000259" key="1">
    <source>
        <dbReference type="Pfam" id="PF03358"/>
    </source>
</evidence>
<dbReference type="PATRIC" id="fig|1423726.3.peg.2539"/>
<dbReference type="AlphaFoldDB" id="A0A0R1GYT9"/>
<feature type="domain" description="NADPH-dependent FMN reductase-like" evidence="1">
    <location>
        <begin position="10"/>
        <end position="135"/>
    </location>
</feature>
<reference evidence="2 3" key="1">
    <citation type="journal article" date="2015" name="Genome Announc.">
        <title>Expanding the biotechnology potential of lactobacilli through comparative genomics of 213 strains and associated genera.</title>
        <authorList>
            <person name="Sun Z."/>
            <person name="Harris H.M."/>
            <person name="McCann A."/>
            <person name="Guo C."/>
            <person name="Argimon S."/>
            <person name="Zhang W."/>
            <person name="Yang X."/>
            <person name="Jeffery I.B."/>
            <person name="Cooney J.C."/>
            <person name="Kagawa T.F."/>
            <person name="Liu W."/>
            <person name="Song Y."/>
            <person name="Salvetti E."/>
            <person name="Wrobel A."/>
            <person name="Rasinkangas P."/>
            <person name="Parkhill J."/>
            <person name="Rea M.C."/>
            <person name="O'Sullivan O."/>
            <person name="Ritari J."/>
            <person name="Douillard F.P."/>
            <person name="Paul Ross R."/>
            <person name="Yang R."/>
            <person name="Briner A.E."/>
            <person name="Felis G.E."/>
            <person name="de Vos W.M."/>
            <person name="Barrangou R."/>
            <person name="Klaenhammer T.R."/>
            <person name="Caufield P.W."/>
            <person name="Cui Y."/>
            <person name="Zhang H."/>
            <person name="O'Toole P.W."/>
        </authorList>
    </citation>
    <scope>NUCLEOTIDE SEQUENCE [LARGE SCALE GENOMIC DNA]</scope>
    <source>
        <strain evidence="2 3">DSM 20003</strain>
    </source>
</reference>